<dbReference type="EMBL" id="JAEQMG010000061">
    <property type="protein sequence ID" value="MBK6088474.1"/>
    <property type="molecule type" value="Genomic_DNA"/>
</dbReference>
<evidence type="ECO:0000256" key="2">
    <source>
        <dbReference type="SAM" id="Phobius"/>
    </source>
</evidence>
<feature type="transmembrane region" description="Helical" evidence="2">
    <location>
        <begin position="199"/>
        <end position="217"/>
    </location>
</feature>
<keyword evidence="1" id="KW-0378">Hydrolase</keyword>
<dbReference type="RefSeq" id="WP_201427369.1">
    <property type="nucleotide sequence ID" value="NZ_JAEQMG010000061.1"/>
</dbReference>
<evidence type="ECO:0000313" key="5">
    <source>
        <dbReference type="Proteomes" id="UP000633365"/>
    </source>
</evidence>
<protein>
    <submittedName>
        <fullName evidence="4">PP2C family protein-serine/threonine phosphatase</fullName>
    </submittedName>
</protein>
<dbReference type="InterPro" id="IPR001932">
    <property type="entry name" value="PPM-type_phosphatase-like_dom"/>
</dbReference>
<accession>A0A934WRG3</accession>
<keyword evidence="2" id="KW-0472">Membrane</keyword>
<dbReference type="InterPro" id="IPR052016">
    <property type="entry name" value="Bact_Sigma-Reg"/>
</dbReference>
<keyword evidence="5" id="KW-1185">Reference proteome</keyword>
<keyword evidence="2" id="KW-1133">Transmembrane helix</keyword>
<comment type="caution">
    <text evidence="4">The sequence shown here is derived from an EMBL/GenBank/DDBJ whole genome shotgun (WGS) entry which is preliminary data.</text>
</comment>
<dbReference type="GO" id="GO:0016791">
    <property type="term" value="F:phosphatase activity"/>
    <property type="evidence" value="ECO:0007669"/>
    <property type="project" value="TreeGrafter"/>
</dbReference>
<organism evidence="4 5">
    <name type="scientific">Ruminococcus difficilis</name>
    <dbReference type="NCBI Taxonomy" id="2763069"/>
    <lineage>
        <taxon>Bacteria</taxon>
        <taxon>Bacillati</taxon>
        <taxon>Bacillota</taxon>
        <taxon>Clostridia</taxon>
        <taxon>Eubacteriales</taxon>
        <taxon>Oscillospiraceae</taxon>
        <taxon>Ruminococcus</taxon>
    </lineage>
</organism>
<dbReference type="AlphaFoldDB" id="A0A934WRG3"/>
<dbReference type="SUPFAM" id="SSF81606">
    <property type="entry name" value="PP2C-like"/>
    <property type="match status" value="1"/>
</dbReference>
<dbReference type="PANTHER" id="PTHR43156">
    <property type="entry name" value="STAGE II SPORULATION PROTEIN E-RELATED"/>
    <property type="match status" value="1"/>
</dbReference>
<dbReference type="PANTHER" id="PTHR43156:SF2">
    <property type="entry name" value="STAGE II SPORULATION PROTEIN E"/>
    <property type="match status" value="1"/>
</dbReference>
<dbReference type="Pfam" id="PF07228">
    <property type="entry name" value="SpoIIE"/>
    <property type="match status" value="1"/>
</dbReference>
<evidence type="ECO:0000313" key="4">
    <source>
        <dbReference type="EMBL" id="MBK6088474.1"/>
    </source>
</evidence>
<feature type="domain" description="PPM-type phosphatase" evidence="3">
    <location>
        <begin position="262"/>
        <end position="479"/>
    </location>
</feature>
<dbReference type="Proteomes" id="UP000633365">
    <property type="component" value="Unassembled WGS sequence"/>
</dbReference>
<sequence>MGKIKEYFKIYESEETKAVFEQNDYEGNRLSYYVILSCAVILLISWGLNLAGVFTVPKVRMNVLAILGLIEFAIPVVLYLKFKGQRRWLKYVMVIALLFACTQLFSILNHNVLLIMVLPVMLSSRYFSKGFTVMISILTVIFATVGSILTVLYGIIDLNFYPSPEKGTVIIIEQKLREAIVALGIDPSKAVVSMMVNGFLPRLLAFTVICFISIYIAKRGHDMVLRQNEIARASANVKAELNTATQIQNGMVPSIFPAFPGRKEFDIHAGMYTAKEVGGDFYDFFLIDEKHLAMVIADVSGKGVPAALFMMASKILINDRALMGGTPAEILQFVNDRICSNNQAEMFVTVWLGILDLETGDVIAANAGHEYPVIRKNGGKYELLKDKHGFVVGGMEGIRYKDYEFKLGKGDSIFLYTDGIPEANNIEEEQFGTDRMVDALNIKPEGTPEEVLINVKNEVNTFVGDAVQFDDLTMLCLRYNGE</sequence>
<gene>
    <name evidence="4" type="ORF">JKK62_07365</name>
</gene>
<feature type="transmembrane region" description="Helical" evidence="2">
    <location>
        <begin position="130"/>
        <end position="156"/>
    </location>
</feature>
<feature type="transmembrane region" description="Helical" evidence="2">
    <location>
        <begin position="63"/>
        <end position="82"/>
    </location>
</feature>
<proteinExistence type="predicted"/>
<feature type="transmembrane region" description="Helical" evidence="2">
    <location>
        <begin position="88"/>
        <end position="118"/>
    </location>
</feature>
<keyword evidence="2" id="KW-0812">Transmembrane</keyword>
<dbReference type="Gene3D" id="3.60.40.10">
    <property type="entry name" value="PPM-type phosphatase domain"/>
    <property type="match status" value="1"/>
</dbReference>
<name>A0A934WRG3_9FIRM</name>
<evidence type="ECO:0000256" key="1">
    <source>
        <dbReference type="ARBA" id="ARBA00022801"/>
    </source>
</evidence>
<dbReference type="InterPro" id="IPR036457">
    <property type="entry name" value="PPM-type-like_dom_sf"/>
</dbReference>
<evidence type="ECO:0000259" key="3">
    <source>
        <dbReference type="SMART" id="SM00331"/>
    </source>
</evidence>
<reference evidence="4" key="1">
    <citation type="submission" date="2021-01" db="EMBL/GenBank/DDBJ databases">
        <title>Genome public.</title>
        <authorList>
            <person name="Liu C."/>
            <person name="Sun Q."/>
        </authorList>
    </citation>
    <scope>NUCLEOTIDE SEQUENCE</scope>
    <source>
        <strain evidence="4">M6</strain>
    </source>
</reference>
<feature type="transmembrane region" description="Helical" evidence="2">
    <location>
        <begin position="30"/>
        <end position="51"/>
    </location>
</feature>
<dbReference type="SMART" id="SM00331">
    <property type="entry name" value="PP2C_SIG"/>
    <property type="match status" value="1"/>
</dbReference>